<reference evidence="2" key="1">
    <citation type="journal article" date="2020" name="Fungal Divers.">
        <title>Resolving the Mortierellaceae phylogeny through synthesis of multi-gene phylogenetics and phylogenomics.</title>
        <authorList>
            <person name="Vandepol N."/>
            <person name="Liber J."/>
            <person name="Desiro A."/>
            <person name="Na H."/>
            <person name="Kennedy M."/>
            <person name="Barry K."/>
            <person name="Grigoriev I.V."/>
            <person name="Miller A.N."/>
            <person name="O'Donnell K."/>
            <person name="Stajich J.E."/>
            <person name="Bonito G."/>
        </authorList>
    </citation>
    <scope>NUCLEOTIDE SEQUENCE</scope>
    <source>
        <strain evidence="2">KOD1015</strain>
    </source>
</reference>
<feature type="compositionally biased region" description="Basic and acidic residues" evidence="1">
    <location>
        <begin position="123"/>
        <end position="141"/>
    </location>
</feature>
<feature type="compositionally biased region" description="Low complexity" evidence="1">
    <location>
        <begin position="217"/>
        <end position="233"/>
    </location>
</feature>
<protein>
    <submittedName>
        <fullName evidence="2">Uncharacterized protein</fullName>
    </submittedName>
</protein>
<evidence type="ECO:0000313" key="2">
    <source>
        <dbReference type="EMBL" id="KAF9578938.1"/>
    </source>
</evidence>
<evidence type="ECO:0000256" key="1">
    <source>
        <dbReference type="SAM" id="MobiDB-lite"/>
    </source>
</evidence>
<feature type="compositionally biased region" description="Low complexity" evidence="1">
    <location>
        <begin position="69"/>
        <end position="80"/>
    </location>
</feature>
<feature type="region of interest" description="Disordered" evidence="1">
    <location>
        <begin position="1"/>
        <end position="141"/>
    </location>
</feature>
<accession>A0A9P6FP19</accession>
<name>A0A9P6FP19_9FUNG</name>
<feature type="compositionally biased region" description="Polar residues" evidence="1">
    <location>
        <begin position="82"/>
        <end position="91"/>
    </location>
</feature>
<comment type="caution">
    <text evidence="2">The sequence shown here is derived from an EMBL/GenBank/DDBJ whole genome shotgun (WGS) entry which is preliminary data.</text>
</comment>
<dbReference type="AlphaFoldDB" id="A0A9P6FP19"/>
<feature type="non-terminal residue" evidence="2">
    <location>
        <position position="1"/>
    </location>
</feature>
<feature type="non-terminal residue" evidence="2">
    <location>
        <position position="233"/>
    </location>
</feature>
<keyword evidence="3" id="KW-1185">Reference proteome</keyword>
<organism evidence="2 3">
    <name type="scientific">Lunasporangiospora selenospora</name>
    <dbReference type="NCBI Taxonomy" id="979761"/>
    <lineage>
        <taxon>Eukaryota</taxon>
        <taxon>Fungi</taxon>
        <taxon>Fungi incertae sedis</taxon>
        <taxon>Mucoromycota</taxon>
        <taxon>Mortierellomycotina</taxon>
        <taxon>Mortierellomycetes</taxon>
        <taxon>Mortierellales</taxon>
        <taxon>Mortierellaceae</taxon>
        <taxon>Lunasporangiospora</taxon>
    </lineage>
</organism>
<proteinExistence type="predicted"/>
<feature type="region of interest" description="Disordered" evidence="1">
    <location>
        <begin position="196"/>
        <end position="233"/>
    </location>
</feature>
<feature type="compositionally biased region" description="Polar residues" evidence="1">
    <location>
        <begin position="58"/>
        <end position="68"/>
    </location>
</feature>
<gene>
    <name evidence="2" type="ORF">BGW38_005018</name>
</gene>
<evidence type="ECO:0000313" key="3">
    <source>
        <dbReference type="Proteomes" id="UP000780801"/>
    </source>
</evidence>
<dbReference type="EMBL" id="JAABOA010003185">
    <property type="protein sequence ID" value="KAF9578938.1"/>
    <property type="molecule type" value="Genomic_DNA"/>
</dbReference>
<feature type="compositionally biased region" description="Low complexity" evidence="1">
    <location>
        <begin position="1"/>
        <end position="13"/>
    </location>
</feature>
<dbReference type="Proteomes" id="UP000780801">
    <property type="component" value="Unassembled WGS sequence"/>
</dbReference>
<sequence length="233" mass="25313">AVSSPATPQETTQPPAPNLGGLFTFQHPLRPRVRPSHEKVVTRSESVSAPITPPELPQPSSSEAPVQTLSSPSLSIIPIPRTETNSSPTHPQNRHDQSDTEVWSQIPVATAATLVRPSRAQRKPREASKERRLPERRPLSSVERDRVWTGRAPFLFLYSHLNSKDLEAASRYSIPSHTLTNIPAITTTTAALPTTAPSVVTSPGPRKGTKNYEGSFGNYEGYNKGNSNSNGSL</sequence>